<proteinExistence type="predicted"/>
<dbReference type="Pfam" id="PF08904">
    <property type="entry name" value="EipB_like"/>
    <property type="match status" value="1"/>
</dbReference>
<reference evidence="2" key="1">
    <citation type="submission" date="2021-04" db="EMBL/GenBank/DDBJ databases">
        <authorList>
            <person name="Zhang D.-C."/>
        </authorList>
    </citation>
    <scope>NUCLEOTIDE SEQUENCE</scope>
    <source>
        <strain evidence="2">CGMCC 1.15697</strain>
    </source>
</reference>
<dbReference type="InterPro" id="IPR015000">
    <property type="entry name" value="EipB-like"/>
</dbReference>
<dbReference type="EMBL" id="JAGMWN010000009">
    <property type="protein sequence ID" value="MBP5858616.1"/>
    <property type="molecule type" value="Genomic_DNA"/>
</dbReference>
<evidence type="ECO:0000313" key="3">
    <source>
        <dbReference type="Proteomes" id="UP000672602"/>
    </source>
</evidence>
<name>A0A8J7V2A2_9PROT</name>
<feature type="compositionally biased region" description="Basic and acidic residues" evidence="1">
    <location>
        <begin position="143"/>
        <end position="157"/>
    </location>
</feature>
<feature type="region of interest" description="Disordered" evidence="1">
    <location>
        <begin position="132"/>
        <end position="164"/>
    </location>
</feature>
<dbReference type="AlphaFoldDB" id="A0A8J7V2A2"/>
<protein>
    <submittedName>
        <fullName evidence="2">DUF1849 family protein</fullName>
    </submittedName>
</protein>
<sequence length="289" mass="30731">MSIAIPNGPRPGRMRPGPARITALAPFALLLSMIATSPGMAQEAANTVRMVPHEARYDVSLLELRSANKGSAGGIFLVRVARSCDGWSLDSDLQVQIETQEGGATLIESRSRYEEILTEAGGRLIFRQSQSVDGTPLSATAGEARRGPEGGEARFERPAGTTLSLPPDTAFPVSGSLNAMRRLFGGEKMVSQMLFDGGEDGALLTVDLAAGTPEPAPEGVRGDRDLLRGRMLRTVTAFYAPDQPDSEPLSTYVSDMYDNGVAARLSIDVGLATIDAELSAIRRLPDPEC</sequence>
<organism evidence="2 3">
    <name type="scientific">Marivibrio halodurans</name>
    <dbReference type="NCBI Taxonomy" id="2039722"/>
    <lineage>
        <taxon>Bacteria</taxon>
        <taxon>Pseudomonadati</taxon>
        <taxon>Pseudomonadota</taxon>
        <taxon>Alphaproteobacteria</taxon>
        <taxon>Rhodospirillales</taxon>
        <taxon>Rhodospirillaceae</taxon>
        <taxon>Marivibrio</taxon>
    </lineage>
</organism>
<gene>
    <name evidence="2" type="ORF">KAJ83_16470</name>
</gene>
<keyword evidence="3" id="KW-1185">Reference proteome</keyword>
<evidence type="ECO:0000256" key="1">
    <source>
        <dbReference type="SAM" id="MobiDB-lite"/>
    </source>
</evidence>
<dbReference type="Proteomes" id="UP000672602">
    <property type="component" value="Unassembled WGS sequence"/>
</dbReference>
<comment type="caution">
    <text evidence="2">The sequence shown here is derived from an EMBL/GenBank/DDBJ whole genome shotgun (WGS) entry which is preliminary data.</text>
</comment>
<accession>A0A8J7V2A2</accession>
<evidence type="ECO:0000313" key="2">
    <source>
        <dbReference type="EMBL" id="MBP5858616.1"/>
    </source>
</evidence>